<dbReference type="Proteomes" id="UP000193498">
    <property type="component" value="Unassembled WGS sequence"/>
</dbReference>
<evidence type="ECO:0000313" key="2">
    <source>
        <dbReference type="EMBL" id="ORY01530.1"/>
    </source>
</evidence>
<name>A0A1Y1YU14_9FUNG</name>
<comment type="caution">
    <text evidence="2">The sequence shown here is derived from an EMBL/GenBank/DDBJ whole genome shotgun (WGS) entry which is preliminary data.</text>
</comment>
<feature type="compositionally biased region" description="Basic residues" evidence="1">
    <location>
        <begin position="87"/>
        <end position="99"/>
    </location>
</feature>
<feature type="region of interest" description="Disordered" evidence="1">
    <location>
        <begin position="77"/>
        <end position="125"/>
    </location>
</feature>
<keyword evidence="3" id="KW-1185">Reference proteome</keyword>
<dbReference type="InParanoid" id="A0A1Y1YU14"/>
<dbReference type="EMBL" id="MCFE01000068">
    <property type="protein sequence ID" value="ORY01530.1"/>
    <property type="molecule type" value="Genomic_DNA"/>
</dbReference>
<dbReference type="AlphaFoldDB" id="A0A1Y1YU14"/>
<sequence>MNKLACLGYSGLSTTVLSRPVIFHTWRFASTKTVPDSLKFHGWKPDTTSTKNSLQNKLYGTGLKERRQIEGRSFEELIRSSHPVKNDKKKQRNGGRATRKPSPDPTQFTKEKPGSEKKDLSPKERIAREERRLVQRLEKIRRNEKIFATTPQVTQAKATPPAESLSEFTIEKPVPTKALESSVRKDTEEAPYLRKRLVID</sequence>
<protein>
    <submittedName>
        <fullName evidence="2">Uncharacterized protein</fullName>
    </submittedName>
</protein>
<evidence type="ECO:0000313" key="3">
    <source>
        <dbReference type="Proteomes" id="UP000193498"/>
    </source>
</evidence>
<feature type="compositionally biased region" description="Basic and acidic residues" evidence="1">
    <location>
        <begin position="109"/>
        <end position="125"/>
    </location>
</feature>
<proteinExistence type="predicted"/>
<evidence type="ECO:0000256" key="1">
    <source>
        <dbReference type="SAM" id="MobiDB-lite"/>
    </source>
</evidence>
<reference evidence="2 3" key="1">
    <citation type="submission" date="2016-07" db="EMBL/GenBank/DDBJ databases">
        <title>Pervasive Adenine N6-methylation of Active Genes in Fungi.</title>
        <authorList>
            <consortium name="DOE Joint Genome Institute"/>
            <person name="Mondo S.J."/>
            <person name="Dannebaum R.O."/>
            <person name="Kuo R.C."/>
            <person name="Labutti K."/>
            <person name="Haridas S."/>
            <person name="Kuo A."/>
            <person name="Salamov A."/>
            <person name="Ahrendt S.R."/>
            <person name="Lipzen A."/>
            <person name="Sullivan W."/>
            <person name="Andreopoulos W.B."/>
            <person name="Clum A."/>
            <person name="Lindquist E."/>
            <person name="Daum C."/>
            <person name="Ramamoorthy G.K."/>
            <person name="Gryganskyi A."/>
            <person name="Culley D."/>
            <person name="Magnuson J.K."/>
            <person name="James T.Y."/>
            <person name="O'Malley M.A."/>
            <person name="Stajich J.E."/>
            <person name="Spatafora J.W."/>
            <person name="Visel A."/>
            <person name="Grigoriev I.V."/>
        </authorList>
    </citation>
    <scope>NUCLEOTIDE SEQUENCE [LARGE SCALE GENOMIC DNA]</scope>
    <source>
        <strain evidence="2 3">CBS 931.73</strain>
    </source>
</reference>
<gene>
    <name evidence="2" type="ORF">K493DRAFT_92170</name>
</gene>
<accession>A0A1Y1YU14</accession>
<organism evidence="2 3">
    <name type="scientific">Basidiobolus meristosporus CBS 931.73</name>
    <dbReference type="NCBI Taxonomy" id="1314790"/>
    <lineage>
        <taxon>Eukaryota</taxon>
        <taxon>Fungi</taxon>
        <taxon>Fungi incertae sedis</taxon>
        <taxon>Zoopagomycota</taxon>
        <taxon>Entomophthoromycotina</taxon>
        <taxon>Basidiobolomycetes</taxon>
        <taxon>Basidiobolales</taxon>
        <taxon>Basidiobolaceae</taxon>
        <taxon>Basidiobolus</taxon>
    </lineage>
</organism>